<feature type="region of interest" description="Disordered" evidence="6">
    <location>
        <begin position="298"/>
        <end position="454"/>
    </location>
</feature>
<feature type="compositionally biased region" description="Pro residues" evidence="6">
    <location>
        <begin position="34"/>
        <end position="43"/>
    </location>
</feature>
<feature type="region of interest" description="Disordered" evidence="6">
    <location>
        <begin position="239"/>
        <end position="273"/>
    </location>
</feature>
<feature type="domain" description="BZIP" evidence="7">
    <location>
        <begin position="245"/>
        <end position="259"/>
    </location>
</feature>
<dbReference type="KEGG" id="bcom:BAUCODRAFT_124247"/>
<evidence type="ECO:0000256" key="4">
    <source>
        <dbReference type="ARBA" id="ARBA00023163"/>
    </source>
</evidence>
<keyword evidence="4" id="KW-0804">Transcription</keyword>
<gene>
    <name evidence="8" type="ORF">BAUCODRAFT_124247</name>
</gene>
<keyword evidence="5" id="KW-0539">Nucleus</keyword>
<feature type="compositionally biased region" description="Polar residues" evidence="6">
    <location>
        <begin position="323"/>
        <end position="336"/>
    </location>
</feature>
<reference evidence="8 9" key="1">
    <citation type="journal article" date="2012" name="PLoS Pathog.">
        <title>Diverse lifestyles and strategies of plant pathogenesis encoded in the genomes of eighteen Dothideomycetes fungi.</title>
        <authorList>
            <person name="Ohm R.A."/>
            <person name="Feau N."/>
            <person name="Henrissat B."/>
            <person name="Schoch C.L."/>
            <person name="Horwitz B.A."/>
            <person name="Barry K.W."/>
            <person name="Condon B.J."/>
            <person name="Copeland A.C."/>
            <person name="Dhillon B."/>
            <person name="Glaser F."/>
            <person name="Hesse C.N."/>
            <person name="Kosti I."/>
            <person name="LaButti K."/>
            <person name="Lindquist E.A."/>
            <person name="Lucas S."/>
            <person name="Salamov A.A."/>
            <person name="Bradshaw R.E."/>
            <person name="Ciuffetti L."/>
            <person name="Hamelin R.C."/>
            <person name="Kema G.H.J."/>
            <person name="Lawrence C."/>
            <person name="Scott J.A."/>
            <person name="Spatafora J.W."/>
            <person name="Turgeon B.G."/>
            <person name="de Wit P.J.G.M."/>
            <person name="Zhong S."/>
            <person name="Goodwin S.B."/>
            <person name="Grigoriev I.V."/>
        </authorList>
    </citation>
    <scope>NUCLEOTIDE SEQUENCE [LARGE SCALE GENOMIC DNA]</scope>
    <source>
        <strain evidence="8 9">UAMH 10762</strain>
    </source>
</reference>
<keyword evidence="2" id="KW-0805">Transcription regulation</keyword>
<proteinExistence type="predicted"/>
<dbReference type="PANTHER" id="PTHR13044:SF14">
    <property type="entry name" value="CRYPTOCEPHAL, ISOFORM A"/>
    <property type="match status" value="1"/>
</dbReference>
<protein>
    <recommendedName>
        <fullName evidence="7">BZIP domain-containing protein</fullName>
    </recommendedName>
</protein>
<dbReference type="PROSITE" id="PS00036">
    <property type="entry name" value="BZIP_BASIC"/>
    <property type="match status" value="1"/>
</dbReference>
<dbReference type="CDD" id="cd14705">
    <property type="entry name" value="bZIP_Zip1"/>
    <property type="match status" value="1"/>
</dbReference>
<dbReference type="AlphaFoldDB" id="M2LK64"/>
<feature type="compositionally biased region" description="Polar residues" evidence="6">
    <location>
        <begin position="164"/>
        <end position="175"/>
    </location>
</feature>
<dbReference type="GO" id="GO:0005634">
    <property type="term" value="C:nucleus"/>
    <property type="evidence" value="ECO:0007669"/>
    <property type="project" value="UniProtKB-SubCell"/>
</dbReference>
<dbReference type="GO" id="GO:0001228">
    <property type="term" value="F:DNA-binding transcription activator activity, RNA polymerase II-specific"/>
    <property type="evidence" value="ECO:0007669"/>
    <property type="project" value="TreeGrafter"/>
</dbReference>
<dbReference type="OrthoDB" id="2247093at2759"/>
<dbReference type="RefSeq" id="XP_007678412.1">
    <property type="nucleotide sequence ID" value="XM_007680222.1"/>
</dbReference>
<feature type="region of interest" description="Disordered" evidence="6">
    <location>
        <begin position="1"/>
        <end position="214"/>
    </location>
</feature>
<dbReference type="EMBL" id="KB445558">
    <property type="protein sequence ID" value="EMC94637.1"/>
    <property type="molecule type" value="Genomic_DNA"/>
</dbReference>
<feature type="compositionally biased region" description="Low complexity" evidence="6">
    <location>
        <begin position="149"/>
        <end position="163"/>
    </location>
</feature>
<sequence>MAEDPGQLRRRKLSELESPRGITRTLPPLAMSSRPPPAPPPAPRHGGSPVASNERSIRRILTPRSPSLHRAASLGQLQSSTGTISAQQAPFPGSPRVRTYTIEPGVAGAPPLPTPPAGVRPNYGFPIPVTPSEAARRASSGVTRGTRNTSDSASPATSYSSYSQAEQTSPVTQYAPTAALSGPYSAAGEGSIGFTTSGERQRPLGIPISSSGGPNVYQMMTLETTSGTVQLPVDVQAASKMADEKRRRNAGASARFRQRRKEKEKEAATTISKLEQRAKELAENAEFYRRERDYLANALIQSPGGERHFPRPLSPKRRRSSSAMPGSSIPTSTGYGSATESSARSPEEERSIGSRPSTISLPPPPPQSATLGASYAPVYGYGAPIAPHSVPQVQQSSVPLGPPPTRRLSTAAPLPPLHSSVPQHPPLMQALPQTGPYNPYAPERRVHDPSRSRE</sequence>
<evidence type="ECO:0000259" key="7">
    <source>
        <dbReference type="PROSITE" id="PS00036"/>
    </source>
</evidence>
<evidence type="ECO:0000256" key="6">
    <source>
        <dbReference type="SAM" id="MobiDB-lite"/>
    </source>
</evidence>
<dbReference type="HOGENOM" id="CLU_507103_0_0_1"/>
<keyword evidence="3" id="KW-0238">DNA-binding</keyword>
<dbReference type="eggNOG" id="ENOG502S3WG">
    <property type="taxonomic scope" value="Eukaryota"/>
</dbReference>
<keyword evidence="9" id="KW-1185">Reference proteome</keyword>
<dbReference type="PANTHER" id="PTHR13044">
    <property type="entry name" value="ACTIVATING TRANSCRIPTION FACTOR ATF 4/5"/>
    <property type="match status" value="1"/>
</dbReference>
<evidence type="ECO:0000256" key="1">
    <source>
        <dbReference type="ARBA" id="ARBA00004123"/>
    </source>
</evidence>
<organism evidence="8 9">
    <name type="scientific">Baudoinia panamericana (strain UAMH 10762)</name>
    <name type="common">Angels' share fungus</name>
    <name type="synonym">Baudoinia compniacensis (strain UAMH 10762)</name>
    <dbReference type="NCBI Taxonomy" id="717646"/>
    <lineage>
        <taxon>Eukaryota</taxon>
        <taxon>Fungi</taxon>
        <taxon>Dikarya</taxon>
        <taxon>Ascomycota</taxon>
        <taxon>Pezizomycotina</taxon>
        <taxon>Dothideomycetes</taxon>
        <taxon>Dothideomycetidae</taxon>
        <taxon>Mycosphaerellales</taxon>
        <taxon>Teratosphaeriaceae</taxon>
        <taxon>Baudoinia</taxon>
    </lineage>
</organism>
<feature type="compositionally biased region" description="Polar residues" evidence="6">
    <location>
        <begin position="75"/>
        <end position="88"/>
    </location>
</feature>
<evidence type="ECO:0000313" key="9">
    <source>
        <dbReference type="Proteomes" id="UP000011761"/>
    </source>
</evidence>
<dbReference type="GeneID" id="19107860"/>
<feature type="compositionally biased region" description="Basic and acidic residues" evidence="6">
    <location>
        <begin position="442"/>
        <end position="454"/>
    </location>
</feature>
<name>M2LK64_BAUPA</name>
<dbReference type="InterPro" id="IPR004827">
    <property type="entry name" value="bZIP"/>
</dbReference>
<dbReference type="Gene3D" id="1.20.5.170">
    <property type="match status" value="1"/>
</dbReference>
<evidence type="ECO:0000256" key="5">
    <source>
        <dbReference type="ARBA" id="ARBA00023242"/>
    </source>
</evidence>
<evidence type="ECO:0000313" key="8">
    <source>
        <dbReference type="EMBL" id="EMC94637.1"/>
    </source>
</evidence>
<comment type="subcellular location">
    <subcellularLocation>
        <location evidence="1">Nucleus</location>
    </subcellularLocation>
</comment>
<accession>M2LK64</accession>
<dbReference type="Proteomes" id="UP000011761">
    <property type="component" value="Unassembled WGS sequence"/>
</dbReference>
<evidence type="ECO:0000256" key="2">
    <source>
        <dbReference type="ARBA" id="ARBA00023015"/>
    </source>
</evidence>
<dbReference type="OMA" id="PQSWHPY"/>
<dbReference type="GO" id="GO:0000977">
    <property type="term" value="F:RNA polymerase II transcription regulatory region sequence-specific DNA binding"/>
    <property type="evidence" value="ECO:0007669"/>
    <property type="project" value="TreeGrafter"/>
</dbReference>
<evidence type="ECO:0000256" key="3">
    <source>
        <dbReference type="ARBA" id="ARBA00023125"/>
    </source>
</evidence>